<protein>
    <recommendedName>
        <fullName evidence="3">Initiator Rep protein WH1 domain-containing protein</fullName>
    </recommendedName>
</protein>
<evidence type="ECO:0000256" key="1">
    <source>
        <dbReference type="ARBA" id="ARBA00038283"/>
    </source>
</evidence>
<sequence length="401" mass="46622">MIKEDTEVGEYRVTKSNKILPRKKEPFTLIQQRAIAIAISQIRIEDTELKPQKVEMRRVLGLGPEESMSGAQYTRTRESLMQLTRTSIEYVRDPNDPGSAFRSVNFISEVNREENSAYVTIHFAPAVKDFLLGLRSNFTSYSLKYVYDFRSTSSLIVYELCKQYERKGKRIVSLDLFRKYTVVEDKYPKFSQLRKWVIEPALRDINELSDIRVELETKRKGRAVNTLIFHIRPAAGSRPSIAEEAERPKPKRKAKPVAVAEPEPVVLEPAEAMEAPVWDVDLPEGEKASEEALERAKDAYGEYYERSRTEWLRKITREDKVAFAEYAQDPETEGHWRDLLAKLKAGPDMADWKRFAGFVIMRRGNERERRWLDMDLYLEDWLTEEREPALEDIVGQLVGDF</sequence>
<dbReference type="AlphaFoldDB" id="A0AAU9CVI7"/>
<organism evidence="4 5">
    <name type="scientific">Fulvitalea axinellae</name>
    <dbReference type="NCBI Taxonomy" id="1182444"/>
    <lineage>
        <taxon>Bacteria</taxon>
        <taxon>Pseudomonadati</taxon>
        <taxon>Bacteroidota</taxon>
        <taxon>Cytophagia</taxon>
        <taxon>Cytophagales</taxon>
        <taxon>Persicobacteraceae</taxon>
        <taxon>Fulvitalea</taxon>
    </lineage>
</organism>
<dbReference type="Pfam" id="PF01051">
    <property type="entry name" value="Rep3_N"/>
    <property type="match status" value="1"/>
</dbReference>
<dbReference type="GO" id="GO:0003887">
    <property type="term" value="F:DNA-directed DNA polymerase activity"/>
    <property type="evidence" value="ECO:0007669"/>
    <property type="project" value="InterPro"/>
</dbReference>
<dbReference type="EMBL" id="AP025325">
    <property type="protein sequence ID" value="BDD13055.1"/>
    <property type="molecule type" value="Genomic_DNA"/>
</dbReference>
<feature type="domain" description="Initiator Rep protein WH1" evidence="3">
    <location>
        <begin position="13"/>
        <end position="162"/>
    </location>
</feature>
<keyword evidence="5" id="KW-1185">Reference proteome</keyword>
<dbReference type="RefSeq" id="WP_338396274.1">
    <property type="nucleotide sequence ID" value="NZ_AP025325.1"/>
</dbReference>
<dbReference type="InterPro" id="IPR000525">
    <property type="entry name" value="Initiator_Rep_WH1"/>
</dbReference>
<dbReference type="KEGG" id="fax:FUAX_54870"/>
<keyword evidence="4" id="KW-0614">Plasmid</keyword>
<evidence type="ECO:0000313" key="4">
    <source>
        <dbReference type="EMBL" id="BDD13055.1"/>
    </source>
</evidence>
<gene>
    <name evidence="4" type="ORF">FUAX_54870</name>
</gene>
<dbReference type="GO" id="GO:0006270">
    <property type="term" value="P:DNA replication initiation"/>
    <property type="evidence" value="ECO:0007669"/>
    <property type="project" value="InterPro"/>
</dbReference>
<evidence type="ECO:0000256" key="2">
    <source>
        <dbReference type="SAM" id="MobiDB-lite"/>
    </source>
</evidence>
<dbReference type="InterPro" id="IPR036390">
    <property type="entry name" value="WH_DNA-bd_sf"/>
</dbReference>
<geneLocation type="plasmid" evidence="4 5">
    <name>pFA11</name>
</geneLocation>
<feature type="region of interest" description="Disordered" evidence="2">
    <location>
        <begin position="239"/>
        <end position="260"/>
    </location>
</feature>
<accession>A0AAU9CVI7</accession>
<evidence type="ECO:0000259" key="3">
    <source>
        <dbReference type="Pfam" id="PF01051"/>
    </source>
</evidence>
<dbReference type="SUPFAM" id="SSF46785">
    <property type="entry name" value="Winged helix' DNA-binding domain"/>
    <property type="match status" value="2"/>
</dbReference>
<name>A0AAU9CVI7_9BACT</name>
<comment type="similarity">
    <text evidence="1">Belongs to the initiator RepB protein family.</text>
</comment>
<dbReference type="Pfam" id="PF21205">
    <property type="entry name" value="Rep3_C"/>
    <property type="match status" value="1"/>
</dbReference>
<dbReference type="Proteomes" id="UP001348817">
    <property type="component" value="Plasmid pFA11"/>
</dbReference>
<dbReference type="Gene3D" id="1.10.10.10">
    <property type="entry name" value="Winged helix-like DNA-binding domain superfamily/Winged helix DNA-binding domain"/>
    <property type="match status" value="2"/>
</dbReference>
<proteinExistence type="inferred from homology"/>
<reference evidence="4 5" key="1">
    <citation type="submission" date="2021-12" db="EMBL/GenBank/DDBJ databases">
        <title>Genome sequencing of bacteria with rrn-lacking chromosome and rrn-plasmid.</title>
        <authorList>
            <person name="Anda M."/>
            <person name="Iwasaki W."/>
        </authorList>
    </citation>
    <scope>NUCLEOTIDE SEQUENCE [LARGE SCALE GENOMIC DNA]</scope>
    <source>
        <strain evidence="4 5">DSM 100852</strain>
        <plasmid evidence="4 5">pFA11</plasmid>
    </source>
</reference>
<evidence type="ECO:0000313" key="5">
    <source>
        <dbReference type="Proteomes" id="UP001348817"/>
    </source>
</evidence>
<dbReference type="InterPro" id="IPR036388">
    <property type="entry name" value="WH-like_DNA-bd_sf"/>
</dbReference>